<dbReference type="EMBL" id="CADCVM010000178">
    <property type="protein sequence ID" value="CAA9486234.1"/>
    <property type="molecule type" value="Genomic_DNA"/>
</dbReference>
<feature type="compositionally biased region" description="Basic and acidic residues" evidence="1">
    <location>
        <begin position="146"/>
        <end position="166"/>
    </location>
</feature>
<feature type="compositionally biased region" description="Low complexity" evidence="1">
    <location>
        <begin position="285"/>
        <end position="295"/>
    </location>
</feature>
<feature type="non-terminal residue" evidence="2">
    <location>
        <position position="1"/>
    </location>
</feature>
<feature type="compositionally biased region" description="Low complexity" evidence="1">
    <location>
        <begin position="33"/>
        <end position="46"/>
    </location>
</feature>
<feature type="non-terminal residue" evidence="2">
    <location>
        <position position="345"/>
    </location>
</feature>
<evidence type="ECO:0000313" key="2">
    <source>
        <dbReference type="EMBL" id="CAA9486234.1"/>
    </source>
</evidence>
<gene>
    <name evidence="2" type="ORF">AVDCRST_MAG05-1595</name>
</gene>
<reference evidence="2" key="1">
    <citation type="submission" date="2020-02" db="EMBL/GenBank/DDBJ databases">
        <authorList>
            <person name="Meier V. D."/>
        </authorList>
    </citation>
    <scope>NUCLEOTIDE SEQUENCE</scope>
    <source>
        <strain evidence="2">AVDCRST_MAG05</strain>
    </source>
</reference>
<sequence>DDRRRSQLFRGRVREPLPGGGRPPAGPLPARPRPAAAVGGRPQRPGELGAYARGGRRFSRDARRGRGALRLPARPRGGPDRGSPEVAVGAGEHGRSRGGGTGGGPAGEGRRSGDDGQRDLLWPARGVRAHGHAPARQGPGQAQEGQGHEDLAAGHDRHAGAQDALRRRDRQHRQGHSGQGAALRHAPRRREARRARGRPGLGLLRRALRDGRPERSPGAGRLCRPHAPRHPPDGGVARPGGHGRHQAGRLLCQRRPRQGGGGGVARRGPGERASLGGRARRVRGRAPAGGEPALGHGERRHKRPHHRRRARAHKRRAGRPLLREPQALPGGRGTHQRARQAAAVL</sequence>
<proteinExistence type="predicted"/>
<feature type="compositionally biased region" description="Basic and acidic residues" evidence="1">
    <location>
        <begin position="108"/>
        <end position="118"/>
    </location>
</feature>
<dbReference type="EC" id="1.1.1.95" evidence="2"/>
<feature type="compositionally biased region" description="Basic residues" evidence="1">
    <location>
        <begin position="241"/>
        <end position="257"/>
    </location>
</feature>
<protein>
    <submittedName>
        <fullName evidence="2">D-3-phosphoglycerate dehydrogenase</fullName>
        <ecNumber evidence="2">1.1.1.95</ecNumber>
    </submittedName>
</protein>
<feature type="compositionally biased region" description="Basic residues" evidence="1">
    <location>
        <begin position="298"/>
        <end position="318"/>
    </location>
</feature>
<organism evidence="2">
    <name type="scientific">uncultured Rubrobacteraceae bacterium</name>
    <dbReference type="NCBI Taxonomy" id="349277"/>
    <lineage>
        <taxon>Bacteria</taxon>
        <taxon>Bacillati</taxon>
        <taxon>Actinomycetota</taxon>
        <taxon>Rubrobacteria</taxon>
        <taxon>Rubrobacterales</taxon>
        <taxon>Rubrobacteraceae</taxon>
        <taxon>environmental samples</taxon>
    </lineage>
</organism>
<accession>A0A6J4S4L8</accession>
<feature type="compositionally biased region" description="Gly residues" evidence="1">
    <location>
        <begin position="97"/>
        <end position="107"/>
    </location>
</feature>
<dbReference type="GO" id="GO:0004617">
    <property type="term" value="F:phosphoglycerate dehydrogenase activity"/>
    <property type="evidence" value="ECO:0007669"/>
    <property type="project" value="UniProtKB-EC"/>
</dbReference>
<feature type="region of interest" description="Disordered" evidence="1">
    <location>
        <begin position="1"/>
        <end position="345"/>
    </location>
</feature>
<keyword evidence="2" id="KW-0560">Oxidoreductase</keyword>
<dbReference type="AlphaFoldDB" id="A0A6J4S4L8"/>
<feature type="compositionally biased region" description="Basic residues" evidence="1">
    <location>
        <begin position="185"/>
        <end position="197"/>
    </location>
</feature>
<evidence type="ECO:0000256" key="1">
    <source>
        <dbReference type="SAM" id="MobiDB-lite"/>
    </source>
</evidence>
<name>A0A6J4S4L8_9ACTN</name>